<dbReference type="AlphaFoldDB" id="A0A177M052"/>
<dbReference type="EMBL" id="LUUG01000105">
    <property type="protein sequence ID" value="OAH99101.1"/>
    <property type="molecule type" value="Genomic_DNA"/>
</dbReference>
<evidence type="ECO:0000313" key="1">
    <source>
        <dbReference type="EMBL" id="OAH99101.1"/>
    </source>
</evidence>
<protein>
    <submittedName>
        <fullName evidence="1">Uncharacterized protein</fullName>
    </submittedName>
</protein>
<dbReference type="Proteomes" id="UP000078090">
    <property type="component" value="Unassembled WGS sequence"/>
</dbReference>
<gene>
    <name evidence="1" type="ORF">A1332_04210</name>
</gene>
<reference evidence="1 2" key="1">
    <citation type="submission" date="2016-03" db="EMBL/GenBank/DDBJ databases">
        <authorList>
            <person name="Ploux O."/>
        </authorList>
    </citation>
    <scope>NUCLEOTIDE SEQUENCE [LARGE SCALE GENOMIC DNA]</scope>
    <source>
        <strain evidence="1 2">R-45363</strain>
    </source>
</reference>
<comment type="caution">
    <text evidence="1">The sequence shown here is derived from an EMBL/GenBank/DDBJ whole genome shotgun (WGS) entry which is preliminary data.</text>
</comment>
<proteinExistence type="predicted"/>
<accession>A0A177M052</accession>
<evidence type="ECO:0000313" key="2">
    <source>
        <dbReference type="Proteomes" id="UP000078090"/>
    </source>
</evidence>
<sequence length="252" mass="28724">MTLEQAIALLALIRCDDFSDGNEQRIFASSLMSVPFVPRGSYAKTLIEKLGKATILGFRPASYYVFDTLEDEGISTLQFPIIWNISIDALLELVHQIEHCARTMVWPGHWINQLPKMKQSLALAECQEYYDFCIKQRSLPSSPQRSTTLMLTNLLQDYSVAQCYRIIYAGARAAADFLVRTSCTAQHASNYMIGACQRWVDRARAEKWQVSPFCRDYELPRSMVSHVLYEDFLKCGDDGLNLALDKISWPKT</sequence>
<organism evidence="1 2">
    <name type="scientific">Methylomonas methanica</name>
    <dbReference type="NCBI Taxonomy" id="421"/>
    <lineage>
        <taxon>Bacteria</taxon>
        <taxon>Pseudomonadati</taxon>
        <taxon>Pseudomonadota</taxon>
        <taxon>Gammaproteobacteria</taxon>
        <taxon>Methylococcales</taxon>
        <taxon>Methylococcaceae</taxon>
        <taxon>Methylomonas</taxon>
    </lineage>
</organism>
<name>A0A177M052_METMH</name>